<dbReference type="InterPro" id="IPR004960">
    <property type="entry name" value="LipA_acyltrans"/>
</dbReference>
<keyword evidence="7" id="KW-0812">Transmembrane</keyword>
<keyword evidence="6" id="KW-0012">Acyltransferase</keyword>
<evidence type="ECO:0000256" key="1">
    <source>
        <dbReference type="ARBA" id="ARBA00004533"/>
    </source>
</evidence>
<dbReference type="EMBL" id="CP104013">
    <property type="protein sequence ID" value="UYP44302.1"/>
    <property type="molecule type" value="Genomic_DNA"/>
</dbReference>
<dbReference type="PANTHER" id="PTHR30606:SF10">
    <property type="entry name" value="PHOSPHATIDYLINOSITOL MANNOSIDE ACYLTRANSFERASE"/>
    <property type="match status" value="1"/>
</dbReference>
<comment type="subcellular location">
    <subcellularLocation>
        <location evidence="1">Cell inner membrane</location>
    </subcellularLocation>
</comment>
<sequence>MKDNQAQKTIKKNRADQLKGFFKLMSFIHRYKLFLPFRFIPPSFLYGFGHLFGHLFVYKPKLRKIMKAGLDCLFQEKISEKSKEMICLANSKYMVSMVFDAMLYSPNIYPHTLSQFIEFENIEYLDQVLLKGNGAIILGTHTGMYFHLIAGLVYHPNKYNVMVINRARNQIMYENILSRPGLTNLHPLAHSNFSELKVKMLDHLKSNGVIVILQDYSKKHNLSVPLIEGKYSMLITTPQSAIRIHRISGTTIIPALIHPQGIIGKSLIEFINPAPINKLSTQFWDSPGKIFHGELSIALNSIFYPYLLQHLHVWEEFRKFSIRIRDSYECTELVVIDDFYKSISKKMNSVIENSYEHKRNDAYLTEIIDEFFKISNFQQIADEGINNSSKIVDLSGLDSFHKLNVLIDYVISQIGSIVSEKEKLRWDQFSENVKGGYDI</sequence>
<keyword evidence="2" id="KW-1003">Cell membrane</keyword>
<keyword evidence="9" id="KW-1185">Reference proteome</keyword>
<keyword evidence="5 7" id="KW-0472">Membrane</keyword>
<keyword evidence="3" id="KW-0997">Cell inner membrane</keyword>
<keyword evidence="7" id="KW-1133">Transmembrane helix</keyword>
<evidence type="ECO:0000256" key="7">
    <source>
        <dbReference type="SAM" id="Phobius"/>
    </source>
</evidence>
<evidence type="ECO:0000313" key="9">
    <source>
        <dbReference type="Proteomes" id="UP001208689"/>
    </source>
</evidence>
<reference evidence="8" key="1">
    <citation type="submission" date="2022-09" db="EMBL/GenBank/DDBJ databases">
        <title>Actin cytoskeleton and complex cell architecture in an #Asgard archaeon.</title>
        <authorList>
            <person name="Ponce Toledo R.I."/>
            <person name="Schleper C."/>
            <person name="Rodrigues Oliveira T."/>
            <person name="Wollweber F."/>
            <person name="Xu J."/>
            <person name="Rittmann S."/>
            <person name="Klingl A."/>
            <person name="Pilhofer M."/>
        </authorList>
    </citation>
    <scope>NUCLEOTIDE SEQUENCE</scope>
    <source>
        <strain evidence="8">B-35</strain>
    </source>
</reference>
<evidence type="ECO:0000313" key="8">
    <source>
        <dbReference type="EMBL" id="UYP44302.1"/>
    </source>
</evidence>
<evidence type="ECO:0008006" key="10">
    <source>
        <dbReference type="Google" id="ProtNLM"/>
    </source>
</evidence>
<dbReference type="Proteomes" id="UP001208689">
    <property type="component" value="Chromosome"/>
</dbReference>
<evidence type="ECO:0000256" key="6">
    <source>
        <dbReference type="ARBA" id="ARBA00023315"/>
    </source>
</evidence>
<name>A0ABY6HPK5_9ARCH</name>
<evidence type="ECO:0000256" key="5">
    <source>
        <dbReference type="ARBA" id="ARBA00023136"/>
    </source>
</evidence>
<feature type="transmembrane region" description="Helical" evidence="7">
    <location>
        <begin position="39"/>
        <end position="58"/>
    </location>
</feature>
<gene>
    <name evidence="8" type="ORF">NEF87_000587</name>
</gene>
<evidence type="ECO:0000256" key="3">
    <source>
        <dbReference type="ARBA" id="ARBA00022519"/>
    </source>
</evidence>
<accession>A0ABY6HPK5</accession>
<proteinExistence type="predicted"/>
<protein>
    <recommendedName>
        <fullName evidence="10">Lipid A biosynthesis lauroyl acyltransferase</fullName>
    </recommendedName>
</protein>
<organism evidence="8 9">
    <name type="scientific">Candidatus Lokiarchaeum ossiferum</name>
    <dbReference type="NCBI Taxonomy" id="2951803"/>
    <lineage>
        <taxon>Archaea</taxon>
        <taxon>Promethearchaeati</taxon>
        <taxon>Promethearchaeota</taxon>
        <taxon>Promethearchaeia</taxon>
        <taxon>Promethearchaeales</taxon>
        <taxon>Promethearchaeaceae</taxon>
        <taxon>Candidatus Lokiarchaeum</taxon>
    </lineage>
</organism>
<keyword evidence="4" id="KW-0808">Transferase</keyword>
<dbReference type="PANTHER" id="PTHR30606">
    <property type="entry name" value="LIPID A BIOSYNTHESIS LAUROYL ACYLTRANSFERASE"/>
    <property type="match status" value="1"/>
</dbReference>
<dbReference type="Pfam" id="PF03279">
    <property type="entry name" value="Lip_A_acyltrans"/>
    <property type="match status" value="1"/>
</dbReference>
<evidence type="ECO:0000256" key="4">
    <source>
        <dbReference type="ARBA" id="ARBA00022679"/>
    </source>
</evidence>
<evidence type="ECO:0000256" key="2">
    <source>
        <dbReference type="ARBA" id="ARBA00022475"/>
    </source>
</evidence>